<feature type="non-terminal residue" evidence="2">
    <location>
        <position position="1"/>
    </location>
</feature>
<reference evidence="3" key="1">
    <citation type="submission" date="2015-04" db="EMBL/GenBank/DDBJ databases">
        <title>Genome sequence of Mycobacterium arupense GUC1.</title>
        <authorList>
            <person name="Greninger A.L."/>
            <person name="Cunningham G."/>
            <person name="Chiu C.Y."/>
            <person name="Miller S."/>
        </authorList>
    </citation>
    <scope>NUCLEOTIDE SEQUENCE [LARGE SCALE GENOMIC DNA]</scope>
    <source>
        <strain evidence="3">GUC1</strain>
    </source>
</reference>
<dbReference type="EMBL" id="LASW01000187">
    <property type="protein sequence ID" value="KKB97118.1"/>
    <property type="molecule type" value="Genomic_DNA"/>
</dbReference>
<gene>
    <name evidence="2" type="ORF">WR43_20555</name>
</gene>
<dbReference type="Proteomes" id="UP000034416">
    <property type="component" value="Unassembled WGS sequence"/>
</dbReference>
<dbReference type="PATRIC" id="fig|342002.3.peg.3660"/>
<evidence type="ECO:0000313" key="3">
    <source>
        <dbReference type="Proteomes" id="UP000034416"/>
    </source>
</evidence>
<feature type="region of interest" description="Disordered" evidence="1">
    <location>
        <begin position="1"/>
        <end position="35"/>
    </location>
</feature>
<feature type="compositionally biased region" description="Pro residues" evidence="1">
    <location>
        <begin position="1"/>
        <end position="18"/>
    </location>
</feature>
<protein>
    <submittedName>
        <fullName evidence="2">Resuscitation-promoting factor RpfA</fullName>
    </submittedName>
</protein>
<dbReference type="AlphaFoldDB" id="A0A0F5MQK9"/>
<evidence type="ECO:0000313" key="2">
    <source>
        <dbReference type="EMBL" id="KKB97118.1"/>
    </source>
</evidence>
<evidence type="ECO:0000256" key="1">
    <source>
        <dbReference type="SAM" id="MobiDB-lite"/>
    </source>
</evidence>
<sequence length="73" mass="7602">APAPWWIPEAPAPAPEAPAPGEEAAPPAPAQDGNRQDAVAVGFHQELWQAVRAENISGNDALAAFVQQPSRVV</sequence>
<comment type="caution">
    <text evidence="2">The sequence shown here is derived from an EMBL/GenBank/DDBJ whole genome shotgun (WGS) entry which is preliminary data.</text>
</comment>
<proteinExistence type="predicted"/>
<accession>A0A0F5MQK9</accession>
<name>A0A0F5MQK9_9MYCO</name>
<organism evidence="2 3">
    <name type="scientific">Mycolicibacter arupensis</name>
    <dbReference type="NCBI Taxonomy" id="342002"/>
    <lineage>
        <taxon>Bacteria</taxon>
        <taxon>Bacillati</taxon>
        <taxon>Actinomycetota</taxon>
        <taxon>Actinomycetes</taxon>
        <taxon>Mycobacteriales</taxon>
        <taxon>Mycobacteriaceae</taxon>
        <taxon>Mycolicibacter</taxon>
    </lineage>
</organism>